<dbReference type="AlphaFoldDB" id="A0A165C5L9"/>
<evidence type="ECO:0000259" key="4">
    <source>
        <dbReference type="Pfam" id="PF00656"/>
    </source>
</evidence>
<dbReference type="RefSeq" id="XP_040759987.1">
    <property type="nucleotide sequence ID" value="XM_040907290.1"/>
</dbReference>
<dbReference type="GeneID" id="63824319"/>
<dbReference type="InterPro" id="IPR029030">
    <property type="entry name" value="Caspase-like_dom_sf"/>
</dbReference>
<dbReference type="GO" id="GO:0004197">
    <property type="term" value="F:cysteine-type endopeptidase activity"/>
    <property type="evidence" value="ECO:0007669"/>
    <property type="project" value="InterPro"/>
</dbReference>
<evidence type="ECO:0000313" key="6">
    <source>
        <dbReference type="Proteomes" id="UP000076871"/>
    </source>
</evidence>
<name>A0A165C5L9_9APHY</name>
<dbReference type="SUPFAM" id="SSF52129">
    <property type="entry name" value="Caspase-like"/>
    <property type="match status" value="1"/>
</dbReference>
<reference evidence="5 6" key="1">
    <citation type="journal article" date="2016" name="Mol. Biol. Evol.">
        <title>Comparative Genomics of Early-Diverging Mushroom-Forming Fungi Provides Insights into the Origins of Lignocellulose Decay Capabilities.</title>
        <authorList>
            <person name="Nagy L.G."/>
            <person name="Riley R."/>
            <person name="Tritt A."/>
            <person name="Adam C."/>
            <person name="Daum C."/>
            <person name="Floudas D."/>
            <person name="Sun H."/>
            <person name="Yadav J.S."/>
            <person name="Pangilinan J."/>
            <person name="Larsson K.H."/>
            <person name="Matsuura K."/>
            <person name="Barry K."/>
            <person name="Labutti K."/>
            <person name="Kuo R."/>
            <person name="Ohm R.A."/>
            <person name="Bhattacharya S.S."/>
            <person name="Shirouzu T."/>
            <person name="Yoshinaga Y."/>
            <person name="Martin F.M."/>
            <person name="Grigoriev I.V."/>
            <person name="Hibbett D.S."/>
        </authorList>
    </citation>
    <scope>NUCLEOTIDE SEQUENCE [LARGE SCALE GENOMIC DNA]</scope>
    <source>
        <strain evidence="5 6">93-53</strain>
    </source>
</reference>
<dbReference type="InParanoid" id="A0A165C5L9"/>
<sequence length="442" mass="50118">MENTHQHETAVAARTFVLHEPDGHDRVRPAYAGDFWREWSSVYRDRRVRLSVDQKRLFERLFRVHREINQLSPIAERVRVEINMSRPVDPVEMRRIYAIRCQETGSSENAKRLKQLFRLHDLNKEMNDLLWSLEGSLFVPLDSPVQTINVAIVRSLPAQIPRLWAVIIGINNYRHERQLKGAVSDAHSVQSYLRRTLNVPREQIAMLIDEDATRERILGTLYDHLRDNRRIKRGDAILIHFSGHGATYNTPAGPMEAITPVDRYERTDSGCVLDISDRELGLFLGELCREKGKNITVVLDCCFSGGATRSASTSEGMSMRAINPLPIPYLDLLCAAENNPRKRWARGSTSDGRYKHDPSTHVLLAACQDYEQAQDLPQGGAFTIALIRQLCSISLSTTTYTQLIMGITGLRRQQPLVAGRHRDSIIFRIGHDAAAGIRALLA</sequence>
<keyword evidence="2" id="KW-0053">Apoptosis</keyword>
<evidence type="ECO:0000256" key="1">
    <source>
        <dbReference type="ARBA" id="ARBA00009005"/>
    </source>
</evidence>
<accession>A0A165C5L9</accession>
<dbReference type="GO" id="GO:0006508">
    <property type="term" value="P:proteolysis"/>
    <property type="evidence" value="ECO:0007669"/>
    <property type="project" value="InterPro"/>
</dbReference>
<dbReference type="STRING" id="1314785.A0A165C5L9"/>
<dbReference type="GO" id="GO:0005737">
    <property type="term" value="C:cytoplasm"/>
    <property type="evidence" value="ECO:0007669"/>
    <property type="project" value="TreeGrafter"/>
</dbReference>
<evidence type="ECO:0000256" key="2">
    <source>
        <dbReference type="ARBA" id="ARBA00022703"/>
    </source>
</evidence>
<dbReference type="Gene3D" id="3.40.50.1460">
    <property type="match status" value="1"/>
</dbReference>
<proteinExistence type="inferred from homology"/>
<dbReference type="EMBL" id="KV427654">
    <property type="protein sequence ID" value="KZT02247.1"/>
    <property type="molecule type" value="Genomic_DNA"/>
</dbReference>
<keyword evidence="6" id="KW-1185">Reference proteome</keyword>
<keyword evidence="3" id="KW-0378">Hydrolase</keyword>
<dbReference type="PANTHER" id="PTHR48104:SF30">
    <property type="entry name" value="METACASPASE-1"/>
    <property type="match status" value="1"/>
</dbReference>
<protein>
    <recommendedName>
        <fullName evidence="4">Peptidase C14 caspase domain-containing protein</fullName>
    </recommendedName>
</protein>
<dbReference type="InterPro" id="IPR050452">
    <property type="entry name" value="Metacaspase"/>
</dbReference>
<dbReference type="OrthoDB" id="3223806at2759"/>
<dbReference type="GO" id="GO:0006915">
    <property type="term" value="P:apoptotic process"/>
    <property type="evidence" value="ECO:0007669"/>
    <property type="project" value="UniProtKB-KW"/>
</dbReference>
<keyword evidence="3" id="KW-0788">Thiol protease</keyword>
<comment type="similarity">
    <text evidence="1">Belongs to the peptidase C14B family.</text>
</comment>
<organism evidence="5 6">
    <name type="scientific">Laetiporus sulphureus 93-53</name>
    <dbReference type="NCBI Taxonomy" id="1314785"/>
    <lineage>
        <taxon>Eukaryota</taxon>
        <taxon>Fungi</taxon>
        <taxon>Dikarya</taxon>
        <taxon>Basidiomycota</taxon>
        <taxon>Agaricomycotina</taxon>
        <taxon>Agaricomycetes</taxon>
        <taxon>Polyporales</taxon>
        <taxon>Laetiporus</taxon>
    </lineage>
</organism>
<evidence type="ECO:0000256" key="3">
    <source>
        <dbReference type="ARBA" id="ARBA00022807"/>
    </source>
</evidence>
<dbReference type="InterPro" id="IPR011600">
    <property type="entry name" value="Pept_C14_caspase"/>
</dbReference>
<gene>
    <name evidence="5" type="ORF">LAESUDRAFT_717000</name>
</gene>
<dbReference type="Pfam" id="PF00656">
    <property type="entry name" value="Peptidase_C14"/>
    <property type="match status" value="1"/>
</dbReference>
<dbReference type="PANTHER" id="PTHR48104">
    <property type="entry name" value="METACASPASE-4"/>
    <property type="match status" value="1"/>
</dbReference>
<keyword evidence="3" id="KW-0645">Protease</keyword>
<dbReference type="Proteomes" id="UP000076871">
    <property type="component" value="Unassembled WGS sequence"/>
</dbReference>
<feature type="domain" description="Peptidase C14 caspase" evidence="4">
    <location>
        <begin position="164"/>
        <end position="392"/>
    </location>
</feature>
<evidence type="ECO:0000313" key="5">
    <source>
        <dbReference type="EMBL" id="KZT02247.1"/>
    </source>
</evidence>